<dbReference type="InterPro" id="IPR027417">
    <property type="entry name" value="P-loop_NTPase"/>
</dbReference>
<dbReference type="AlphaFoldDB" id="A0A4R7VY67"/>
<dbReference type="Proteomes" id="UP000294927">
    <property type="component" value="Unassembled WGS sequence"/>
</dbReference>
<dbReference type="SUPFAM" id="SSF52540">
    <property type="entry name" value="P-loop containing nucleoside triphosphate hydrolases"/>
    <property type="match status" value="1"/>
</dbReference>
<accession>A0A4R7VY67</accession>
<dbReference type="Gene3D" id="3.40.50.300">
    <property type="entry name" value="P-loop containing nucleotide triphosphate hydrolases"/>
    <property type="match status" value="1"/>
</dbReference>
<dbReference type="PANTHER" id="PTHR37807">
    <property type="entry name" value="OS07G0160300 PROTEIN"/>
    <property type="match status" value="1"/>
</dbReference>
<protein>
    <submittedName>
        <fullName evidence="1">Putative kinase</fullName>
    </submittedName>
</protein>
<dbReference type="Pfam" id="PF13671">
    <property type="entry name" value="AAA_33"/>
    <property type="match status" value="1"/>
</dbReference>
<gene>
    <name evidence="1" type="ORF">CLV71_103354</name>
</gene>
<keyword evidence="1" id="KW-0418">Kinase</keyword>
<name>A0A4R7VY67_9PSEU</name>
<proteinExistence type="predicted"/>
<organism evidence="1 2">
    <name type="scientific">Actinophytocola oryzae</name>
    <dbReference type="NCBI Taxonomy" id="502181"/>
    <lineage>
        <taxon>Bacteria</taxon>
        <taxon>Bacillati</taxon>
        <taxon>Actinomycetota</taxon>
        <taxon>Actinomycetes</taxon>
        <taxon>Pseudonocardiales</taxon>
        <taxon>Pseudonocardiaceae</taxon>
    </lineage>
</organism>
<evidence type="ECO:0000313" key="2">
    <source>
        <dbReference type="Proteomes" id="UP000294927"/>
    </source>
</evidence>
<keyword evidence="1" id="KW-0808">Transferase</keyword>
<dbReference type="PANTHER" id="PTHR37807:SF3">
    <property type="entry name" value="OS07G0160300 PROTEIN"/>
    <property type="match status" value="1"/>
</dbReference>
<dbReference type="EMBL" id="SOCP01000003">
    <property type="protein sequence ID" value="TDV55113.1"/>
    <property type="molecule type" value="Genomic_DNA"/>
</dbReference>
<dbReference type="GO" id="GO:0016301">
    <property type="term" value="F:kinase activity"/>
    <property type="evidence" value="ECO:0007669"/>
    <property type="project" value="UniProtKB-KW"/>
</dbReference>
<comment type="caution">
    <text evidence="1">The sequence shown here is derived from an EMBL/GenBank/DDBJ whole genome shotgun (WGS) entry which is preliminary data.</text>
</comment>
<reference evidence="1 2" key="1">
    <citation type="submission" date="2019-03" db="EMBL/GenBank/DDBJ databases">
        <title>Genomic Encyclopedia of Archaeal and Bacterial Type Strains, Phase II (KMG-II): from individual species to whole genera.</title>
        <authorList>
            <person name="Goeker M."/>
        </authorList>
    </citation>
    <scope>NUCLEOTIDE SEQUENCE [LARGE SCALE GENOMIC DNA]</scope>
    <source>
        <strain evidence="1 2">DSM 45499</strain>
    </source>
</reference>
<keyword evidence="2" id="KW-1185">Reference proteome</keyword>
<evidence type="ECO:0000313" key="1">
    <source>
        <dbReference type="EMBL" id="TDV55113.1"/>
    </source>
</evidence>
<sequence length="180" mass="19402">MFTGLPGTGKTTLARLTSAELGAANLRIDAIEAAMFRCGLDRPPFTVVGYAIAHEVAAASLRAGVHVVVDAVNAHPDARAGWVDLAATAGAELRIIEVEVTDPAEHRRRVEARKSDIEGLVVPTWAQVVALGYEPWDTARDGHRLLVRNDGLPAQAMAEVRRYLRVNEGPLREPREGVPS</sequence>